<dbReference type="RefSeq" id="WP_041504475.1">
    <property type="nucleotide sequence ID" value="NZ_JPIT01000032.1"/>
</dbReference>
<feature type="domain" description="TY-Chap central" evidence="1">
    <location>
        <begin position="61"/>
        <end position="166"/>
    </location>
</feature>
<evidence type="ECO:0000313" key="2">
    <source>
        <dbReference type="EMBL" id="KIO43274.1"/>
    </source>
</evidence>
<sequence>MKQTLTFNLSTIASTESKLNVDSFDASVEAFESKEYLRSFYALLDYINAEFRTKYGNVQGTEFNIPHGSIVVNLRLEDDELKITAPFLSIPEKGRIPLLRQIAGLNFNHMDLARISLQDDRLFFEYSCPIALVNPYKIYYVLEEICRVGDKYDDEFEAKFGAKRIYEPKVTPYDAQTVDAVYDVVQLSCKECMDAVNYFEGGRKYGYAWNVVDTTLLKILYYAHPQGQLLNDLNKAVIDMDREDIPLPEVVTHGKEIVLHVQSMTKEQLAENLYFVETFIPGKRRSNLKNIQENFENTYDRASNALEAEDYMTCCLMIIYKFYEMYFYNNVQDDVNAVVVRALQETSAKSWEEAAPILHEAMDDIMEGNLEPEEEMDMSQYMQNVQQMQQQAMQAMQGVNMEEIQKMQQQAMQAMQGINMEEYMKNVQNMMASMFGGNNNDNNDK</sequence>
<dbReference type="Proteomes" id="UP000031937">
    <property type="component" value="Unassembled WGS sequence"/>
</dbReference>
<gene>
    <name evidence="3" type="ORF">BA92_08230</name>
    <name evidence="2" type="ORF">IE90_13835</name>
</gene>
<dbReference type="Gene3D" id="3.30.1460.10">
    <property type="match status" value="1"/>
</dbReference>
<accession>A0A0C3NFS4</accession>
<reference evidence="3 5" key="1">
    <citation type="submission" date="2014-07" db="EMBL/GenBank/DDBJ databases">
        <title>Porphyromonadaceae bacterium OUH 308042 = ATCC BAA-2681 = DSM 28342 draft genome.</title>
        <authorList>
            <person name="Sydenham T.V."/>
            <person name="Hasman H."/>
            <person name="Justensen U.S."/>
        </authorList>
    </citation>
    <scope>NUCLEOTIDE SEQUENCE [LARGE SCALE GENOMIC DNA]</scope>
    <source>
        <strain evidence="3 5">OUH 308042</strain>
    </source>
</reference>
<dbReference type="SUPFAM" id="SSF69635">
    <property type="entry name" value="Type III secretory system chaperone-like"/>
    <property type="match status" value="1"/>
</dbReference>
<name>A0A0C3NFS4_9PORP</name>
<reference evidence="2 4" key="2">
    <citation type="submission" date="2014-07" db="EMBL/GenBank/DDBJ databases">
        <title>Porphyromonadaceae bacterium OUH 334697 = ATCC BAA-2682 = DSM 28341 draft genome.</title>
        <authorList>
            <person name="Sydenham T.V."/>
            <person name="Hasman H."/>
            <person name="Justesen U.S."/>
        </authorList>
    </citation>
    <scope>NUCLEOTIDE SEQUENCE [LARGE SCALE GENOMIC DNA]</scope>
    <source>
        <strain evidence="2 4">OUH 334697</strain>
    </source>
</reference>
<protein>
    <recommendedName>
        <fullName evidence="1">TY-Chap central domain-containing protein</fullName>
    </recommendedName>
</protein>
<dbReference type="EMBL" id="JPIT01000032">
    <property type="protein sequence ID" value="KIO43274.1"/>
    <property type="molecule type" value="Genomic_DNA"/>
</dbReference>
<organism evidence="3 5">
    <name type="scientific">Sanguibacteroides justesenii</name>
    <dbReference type="NCBI Taxonomy" id="1547597"/>
    <lineage>
        <taxon>Bacteria</taxon>
        <taxon>Pseudomonadati</taxon>
        <taxon>Bacteroidota</taxon>
        <taxon>Bacteroidia</taxon>
        <taxon>Bacteroidales</taxon>
        <taxon>Porphyromonadaceae</taxon>
        <taxon>Sanguibacteroides</taxon>
    </lineage>
</organism>
<evidence type="ECO:0000259" key="1">
    <source>
        <dbReference type="Pfam" id="PF22551"/>
    </source>
</evidence>
<evidence type="ECO:0000313" key="4">
    <source>
        <dbReference type="Proteomes" id="UP000031937"/>
    </source>
</evidence>
<evidence type="ECO:0000313" key="3">
    <source>
        <dbReference type="EMBL" id="KIO44987.1"/>
    </source>
</evidence>
<dbReference type="InterPro" id="IPR054343">
    <property type="entry name" value="TY-Chap_M"/>
</dbReference>
<dbReference type="Pfam" id="PF22551">
    <property type="entry name" value="TY-Chap1"/>
    <property type="match status" value="1"/>
</dbReference>
<keyword evidence="5" id="KW-1185">Reference proteome</keyword>
<dbReference type="AlphaFoldDB" id="A0A0C3NFS4"/>
<dbReference type="OrthoDB" id="1097903at2"/>
<dbReference type="EMBL" id="JPIU01000038">
    <property type="protein sequence ID" value="KIO44987.1"/>
    <property type="molecule type" value="Genomic_DNA"/>
</dbReference>
<comment type="caution">
    <text evidence="3">The sequence shown here is derived from an EMBL/GenBank/DDBJ whole genome shotgun (WGS) entry which is preliminary data.</text>
</comment>
<proteinExistence type="predicted"/>
<dbReference type="Proteomes" id="UP000031980">
    <property type="component" value="Unassembled WGS sequence"/>
</dbReference>
<evidence type="ECO:0000313" key="5">
    <source>
        <dbReference type="Proteomes" id="UP000031980"/>
    </source>
</evidence>